<dbReference type="SMART" id="SM00935">
    <property type="entry name" value="OmpH"/>
    <property type="match status" value="1"/>
</dbReference>
<keyword evidence="6" id="KW-1185">Reference proteome</keyword>
<name>A0A7G1Q818_9GAMM</name>
<gene>
    <name evidence="5" type="ORF">NSCAC_0408</name>
</gene>
<evidence type="ECO:0000313" key="6">
    <source>
        <dbReference type="Proteomes" id="UP000516072"/>
    </source>
</evidence>
<dbReference type="GO" id="GO:0050821">
    <property type="term" value="P:protein stabilization"/>
    <property type="evidence" value="ECO:0007669"/>
    <property type="project" value="TreeGrafter"/>
</dbReference>
<dbReference type="EMBL" id="LR778175">
    <property type="protein sequence ID" value="CAB1274917.1"/>
    <property type="molecule type" value="Genomic_DNA"/>
</dbReference>
<feature type="chain" id="PRO_5028830100" evidence="4">
    <location>
        <begin position="27"/>
        <end position="173"/>
    </location>
</feature>
<dbReference type="Proteomes" id="UP000516072">
    <property type="component" value="Chromosome"/>
</dbReference>
<dbReference type="Gene3D" id="3.30.910.20">
    <property type="entry name" value="Skp domain"/>
    <property type="match status" value="1"/>
</dbReference>
<organism evidence="5 6">
    <name type="scientific">Candidatus Nitrosacidococcus tergens</name>
    <dbReference type="NCBI Taxonomy" id="553981"/>
    <lineage>
        <taxon>Bacteria</taxon>
        <taxon>Pseudomonadati</taxon>
        <taxon>Pseudomonadota</taxon>
        <taxon>Gammaproteobacteria</taxon>
        <taxon>Chromatiales</taxon>
        <taxon>Chromatiaceae</taxon>
        <taxon>Candidatus Nitrosacidococcus</taxon>
    </lineage>
</organism>
<dbReference type="KEGG" id="ntg:NSCAC_0408"/>
<dbReference type="Pfam" id="PF03938">
    <property type="entry name" value="OmpH"/>
    <property type="match status" value="1"/>
</dbReference>
<dbReference type="PANTHER" id="PTHR35089:SF1">
    <property type="entry name" value="CHAPERONE PROTEIN SKP"/>
    <property type="match status" value="1"/>
</dbReference>
<dbReference type="SUPFAM" id="SSF111384">
    <property type="entry name" value="OmpH-like"/>
    <property type="match status" value="1"/>
</dbReference>
<dbReference type="PANTHER" id="PTHR35089">
    <property type="entry name" value="CHAPERONE PROTEIN SKP"/>
    <property type="match status" value="1"/>
</dbReference>
<comment type="similarity">
    <text evidence="2">Belongs to the skp family.</text>
</comment>
<proteinExistence type="inferred from homology"/>
<dbReference type="GO" id="GO:0005829">
    <property type="term" value="C:cytosol"/>
    <property type="evidence" value="ECO:0007669"/>
    <property type="project" value="TreeGrafter"/>
</dbReference>
<feature type="signal peptide" evidence="4">
    <location>
        <begin position="1"/>
        <end position="26"/>
    </location>
</feature>
<dbReference type="InterPro" id="IPR024930">
    <property type="entry name" value="Skp_dom_sf"/>
</dbReference>
<feature type="coiled-coil region" evidence="3">
    <location>
        <begin position="56"/>
        <end position="109"/>
    </location>
</feature>
<dbReference type="PIRSF" id="PIRSF002094">
    <property type="entry name" value="OMP26_Skp"/>
    <property type="match status" value="1"/>
</dbReference>
<accession>A0A7G1Q818</accession>
<keyword evidence="1 4" id="KW-0732">Signal</keyword>
<keyword evidence="3" id="KW-0175">Coiled coil</keyword>
<evidence type="ECO:0000256" key="1">
    <source>
        <dbReference type="ARBA" id="ARBA00022729"/>
    </source>
</evidence>
<evidence type="ECO:0000256" key="2">
    <source>
        <dbReference type="PIRNR" id="PIRNR002094"/>
    </source>
</evidence>
<evidence type="ECO:0000313" key="5">
    <source>
        <dbReference type="EMBL" id="CAB1274917.1"/>
    </source>
</evidence>
<protein>
    <submittedName>
        <fullName evidence="5">Outer membrane chaperone Skp (OmpH)</fullName>
    </submittedName>
</protein>
<dbReference type="InterPro" id="IPR005632">
    <property type="entry name" value="Chaperone_Skp"/>
</dbReference>
<dbReference type="AlphaFoldDB" id="A0A7G1Q818"/>
<sequence>MIKSKLFNMRILISIFLMASSISVSAEMKIGAVNAVKLLDEAPQKEAALGRLKKEFEARNRQLVAQQRETQKLEEKYNRDAAIMSESDREKLKREVMDKTRDLKRSQDTFEEDYNIRRNEEFRKLQEDIAKAVVDLAKKNKYDLVLYEGVIYTSPAVDITDDVLKLMKAQFKK</sequence>
<reference evidence="5 6" key="1">
    <citation type="submission" date="2020-03" db="EMBL/GenBank/DDBJ databases">
        <authorList>
            <person name="Picone N."/>
        </authorList>
    </citation>
    <scope>NUCLEOTIDE SEQUENCE [LARGE SCALE GENOMIC DNA]</scope>
    <source>
        <strain evidence="5">NSCAC1</strain>
    </source>
</reference>
<evidence type="ECO:0000256" key="4">
    <source>
        <dbReference type="SAM" id="SignalP"/>
    </source>
</evidence>
<evidence type="ECO:0000256" key="3">
    <source>
        <dbReference type="SAM" id="Coils"/>
    </source>
</evidence>
<dbReference type="GO" id="GO:0051082">
    <property type="term" value="F:unfolded protein binding"/>
    <property type="evidence" value="ECO:0007669"/>
    <property type="project" value="InterPro"/>
</dbReference>